<accession>A0A7G2CP99</accession>
<dbReference type="VEuPathDB" id="TriTrypDB:ADEAN_000921000"/>
<sequence>MDLDKPILSRDVFLVLKYFRYGIEFAIDNELERMLRYFNEHAVNELKIIQDSKLMRGPPTLSRKKSVQVASSNSSRRDSLTPPLATGEGRGFQVLSHFPTVRGCLLQQFATPPSPSVVNTCKEVLQPPTPAQSFFSPASLKFRESPAAYDIADESQFSTLSPSAFRRPAVVIFSQLGQKFGSRADQEWRELAYKTICPTVLPYIRTKEPENEGTVPKTVKEPHQRKPIDVISLRSVDIYKYKWVHRLYIRRFANSLDMNSVPGIMTANSTYVGTRLLEPFYSVLGLRNYLLPQVMLVDHEGVIRWLSAGCPDRYEAEHFPKLLAQLEAEYYQKIK</sequence>
<keyword evidence="3" id="KW-1185">Reference proteome</keyword>
<evidence type="ECO:0000256" key="1">
    <source>
        <dbReference type="SAM" id="MobiDB-lite"/>
    </source>
</evidence>
<dbReference type="Proteomes" id="UP000515908">
    <property type="component" value="Chromosome 22"/>
</dbReference>
<reference evidence="2 3" key="1">
    <citation type="submission" date="2020-08" db="EMBL/GenBank/DDBJ databases">
        <authorList>
            <person name="Newling K."/>
            <person name="Davey J."/>
            <person name="Forrester S."/>
        </authorList>
    </citation>
    <scope>NUCLEOTIDE SEQUENCE [LARGE SCALE GENOMIC DNA]</scope>
    <source>
        <strain evidence="3">Crithidia deanei Carvalho (ATCC PRA-265)</strain>
    </source>
</reference>
<evidence type="ECO:0000313" key="3">
    <source>
        <dbReference type="Proteomes" id="UP000515908"/>
    </source>
</evidence>
<dbReference type="EMBL" id="LR877166">
    <property type="protein sequence ID" value="CAD2221678.1"/>
    <property type="molecule type" value="Genomic_DNA"/>
</dbReference>
<gene>
    <name evidence="2" type="ORF">ADEAN_000921000</name>
</gene>
<proteinExistence type="predicted"/>
<dbReference type="AlphaFoldDB" id="A0A7G2CP99"/>
<organism evidence="2 3">
    <name type="scientific">Angomonas deanei</name>
    <dbReference type="NCBI Taxonomy" id="59799"/>
    <lineage>
        <taxon>Eukaryota</taxon>
        <taxon>Discoba</taxon>
        <taxon>Euglenozoa</taxon>
        <taxon>Kinetoplastea</taxon>
        <taxon>Metakinetoplastina</taxon>
        <taxon>Trypanosomatida</taxon>
        <taxon>Trypanosomatidae</taxon>
        <taxon>Strigomonadinae</taxon>
        <taxon>Angomonas</taxon>
    </lineage>
</organism>
<feature type="region of interest" description="Disordered" evidence="1">
    <location>
        <begin position="57"/>
        <end position="85"/>
    </location>
</feature>
<protein>
    <submittedName>
        <fullName evidence="2">Uncharacterized protein</fullName>
    </submittedName>
</protein>
<evidence type="ECO:0000313" key="2">
    <source>
        <dbReference type="EMBL" id="CAD2221678.1"/>
    </source>
</evidence>
<name>A0A7G2CP99_9TRYP</name>